<accession>A0A3G8WLM5</accession>
<feature type="transmembrane region" description="Helical" evidence="1">
    <location>
        <begin position="23"/>
        <end position="45"/>
    </location>
</feature>
<keyword evidence="1" id="KW-0472">Membrane</keyword>
<dbReference type="RefSeq" id="WP_124785673.1">
    <property type="nucleotide sequence ID" value="NZ_CP034172.1"/>
</dbReference>
<evidence type="ECO:0000313" key="3">
    <source>
        <dbReference type="Proteomes" id="UP000282297"/>
    </source>
</evidence>
<keyword evidence="1" id="KW-0812">Transmembrane</keyword>
<organism evidence="2 3">
    <name type="scientific">Chryseobacterium taklimakanense</name>
    <dbReference type="NCBI Taxonomy" id="536441"/>
    <lineage>
        <taxon>Bacteria</taxon>
        <taxon>Pseudomonadati</taxon>
        <taxon>Bacteroidota</taxon>
        <taxon>Flavobacteriia</taxon>
        <taxon>Flavobacteriales</taxon>
        <taxon>Weeksellaceae</taxon>
        <taxon>Chryseobacterium group</taxon>
        <taxon>Chryseobacterium</taxon>
    </lineage>
</organism>
<dbReference type="Proteomes" id="UP000282297">
    <property type="component" value="Plasmid unnamed"/>
</dbReference>
<geneLocation type="plasmid" evidence="2">
    <name>unnamed</name>
</geneLocation>
<keyword evidence="2" id="KW-0614">Plasmid</keyword>
<dbReference type="EMBL" id="CP034172">
    <property type="protein sequence ID" value="AZI21499.1"/>
    <property type="molecule type" value="Genomic_DNA"/>
</dbReference>
<evidence type="ECO:0000313" key="2">
    <source>
        <dbReference type="EMBL" id="AZI21499.1"/>
    </source>
</evidence>
<reference evidence="3" key="1">
    <citation type="submission" date="2018-11" db="EMBL/GenBank/DDBJ databases">
        <title>Proposal to divide the Flavobacteriaceae and reorganize its genera based on Amino Acid Identity values calculated from whole genome sequences.</title>
        <authorList>
            <person name="Nicholson A.C."/>
            <person name="Gulvik C.A."/>
            <person name="Whitney A.M."/>
            <person name="Humrighouse B.W."/>
            <person name="Bell M."/>
            <person name="Holmes B."/>
            <person name="Steigerwalt A.B."/>
            <person name="Villarma A."/>
            <person name="Sheth M."/>
            <person name="Batra D."/>
            <person name="Pryor J."/>
            <person name="Bernardet J.-F."/>
            <person name="Hugo C."/>
            <person name="Kampfer P."/>
            <person name="Newman J.D."/>
            <person name="McQuiston J.R."/>
        </authorList>
    </citation>
    <scope>NUCLEOTIDE SEQUENCE [LARGE SCALE GENOMIC DNA]</scope>
    <source>
        <strain evidence="3">H4753</strain>
        <plasmid evidence="3">unnamed</plasmid>
    </source>
</reference>
<sequence>MEDKKLTVGKNIYSELRKNNRTVWGVVIVAVVAIVSMLYFALYVYSDAGNKLYTINNKGDLIPLSLVSAKKTRLNRCREQPNFS</sequence>
<proteinExistence type="predicted"/>
<protein>
    <submittedName>
        <fullName evidence="2">Uncharacterized protein</fullName>
    </submittedName>
</protein>
<gene>
    <name evidence="2" type="ORF">EIH08_12370</name>
</gene>
<dbReference type="AlphaFoldDB" id="A0A3G8WLM5"/>
<keyword evidence="1" id="KW-1133">Transmembrane helix</keyword>
<evidence type="ECO:0000256" key="1">
    <source>
        <dbReference type="SAM" id="Phobius"/>
    </source>
</evidence>
<name>A0A3G8WLM5_9FLAO</name>